<protein>
    <submittedName>
        <fullName evidence="5">Substrate-binding domain-containing protein</fullName>
    </submittedName>
</protein>
<dbReference type="InterPro" id="IPR000843">
    <property type="entry name" value="HTH_LacI"/>
</dbReference>
<dbReference type="GO" id="GO:0055085">
    <property type="term" value="P:transmembrane transport"/>
    <property type="evidence" value="ECO:0007669"/>
    <property type="project" value="UniProtKB-ARBA"/>
</dbReference>
<keyword evidence="3" id="KW-0804">Transcription</keyword>
<feature type="domain" description="HTH lacI-type" evidence="4">
    <location>
        <begin position="5"/>
        <end position="60"/>
    </location>
</feature>
<dbReference type="SUPFAM" id="SSF47413">
    <property type="entry name" value="lambda repressor-like DNA-binding domains"/>
    <property type="match status" value="1"/>
</dbReference>
<evidence type="ECO:0000256" key="3">
    <source>
        <dbReference type="ARBA" id="ARBA00023163"/>
    </source>
</evidence>
<dbReference type="Gene3D" id="3.40.50.2300">
    <property type="match status" value="1"/>
</dbReference>
<keyword evidence="2" id="KW-0238">DNA-binding</keyword>
<evidence type="ECO:0000313" key="5">
    <source>
        <dbReference type="EMBL" id="MCY0964325.1"/>
    </source>
</evidence>
<name>A0A9X3IRK1_9GAMM</name>
<dbReference type="PANTHER" id="PTHR30146:SF152">
    <property type="entry name" value="TRANSCRIPTIONAL REGULATORY PROTEIN"/>
    <property type="match status" value="1"/>
</dbReference>
<dbReference type="Gene3D" id="1.10.260.40">
    <property type="entry name" value="lambda repressor-like DNA-binding domains"/>
    <property type="match status" value="1"/>
</dbReference>
<sequence>MSSRPTIKDLAEAAGVSIATVDRVLNTRTRVREATAQRVLLAAEEIGYHAAGLLKRRLRETRPRKQVVVLLQRSCDAFYRALGDTVDKVSRNFGRFALDTRIHFMDEVSPDFIVAELQNKTLDADVVILVALDHHMVNLAVDQLNADGKIVLTLLSPLSANGCNGHIGLDSHSAGRCAAWSIARLSPRPGKVGILLGSHRYRNQEISEISFIRYLREKAPDFVLLPSLLNLDDERLAAEATAQLLDDHPDLVAIYNAGGGVDGVIRAVRRERGNRRLVVVCNELTTNNRTALAEGLLDVIIATPLEKLANELHQMLDQALSTRPDVRFAPVYLPVDLHISENV</sequence>
<dbReference type="InterPro" id="IPR025997">
    <property type="entry name" value="SBP_2_dom"/>
</dbReference>
<dbReference type="SMART" id="SM00354">
    <property type="entry name" value="HTH_LACI"/>
    <property type="match status" value="1"/>
</dbReference>
<comment type="caution">
    <text evidence="5">The sequence shown here is derived from an EMBL/GenBank/DDBJ whole genome shotgun (WGS) entry which is preliminary data.</text>
</comment>
<organism evidence="5 6">
    <name type="scientific">Parathalassolituus penaei</name>
    <dbReference type="NCBI Taxonomy" id="2997323"/>
    <lineage>
        <taxon>Bacteria</taxon>
        <taxon>Pseudomonadati</taxon>
        <taxon>Pseudomonadota</taxon>
        <taxon>Gammaproteobacteria</taxon>
        <taxon>Oceanospirillales</taxon>
        <taxon>Oceanospirillaceae</taxon>
        <taxon>Parathalassolituus</taxon>
    </lineage>
</organism>
<keyword evidence="6" id="KW-1185">Reference proteome</keyword>
<keyword evidence="1" id="KW-0805">Transcription regulation</keyword>
<evidence type="ECO:0000256" key="2">
    <source>
        <dbReference type="ARBA" id="ARBA00023125"/>
    </source>
</evidence>
<dbReference type="PROSITE" id="PS50932">
    <property type="entry name" value="HTH_LACI_2"/>
    <property type="match status" value="1"/>
</dbReference>
<dbReference type="CDD" id="cd06307">
    <property type="entry name" value="PBP1_sugar_binding"/>
    <property type="match status" value="1"/>
</dbReference>
<dbReference type="Pfam" id="PF00356">
    <property type="entry name" value="LacI"/>
    <property type="match status" value="1"/>
</dbReference>
<gene>
    <name evidence="5" type="ORF">OUO13_03935</name>
</gene>
<dbReference type="Pfam" id="PF13407">
    <property type="entry name" value="Peripla_BP_4"/>
    <property type="match status" value="1"/>
</dbReference>
<accession>A0A9X3IRK1</accession>
<dbReference type="PANTHER" id="PTHR30146">
    <property type="entry name" value="LACI-RELATED TRANSCRIPTIONAL REPRESSOR"/>
    <property type="match status" value="1"/>
</dbReference>
<dbReference type="PRINTS" id="PR00036">
    <property type="entry name" value="HTHLACI"/>
</dbReference>
<dbReference type="RefSeq" id="WP_283172542.1">
    <property type="nucleotide sequence ID" value="NZ_JAPNOA010000016.1"/>
</dbReference>
<dbReference type="GO" id="GO:0000976">
    <property type="term" value="F:transcription cis-regulatory region binding"/>
    <property type="evidence" value="ECO:0007669"/>
    <property type="project" value="TreeGrafter"/>
</dbReference>
<dbReference type="InterPro" id="IPR028082">
    <property type="entry name" value="Peripla_BP_I"/>
</dbReference>
<dbReference type="EMBL" id="JAPNOA010000016">
    <property type="protein sequence ID" value="MCY0964325.1"/>
    <property type="molecule type" value="Genomic_DNA"/>
</dbReference>
<evidence type="ECO:0000313" key="6">
    <source>
        <dbReference type="Proteomes" id="UP001150830"/>
    </source>
</evidence>
<dbReference type="AlphaFoldDB" id="A0A9X3IRK1"/>
<dbReference type="GO" id="GO:0003700">
    <property type="term" value="F:DNA-binding transcription factor activity"/>
    <property type="evidence" value="ECO:0007669"/>
    <property type="project" value="TreeGrafter"/>
</dbReference>
<evidence type="ECO:0000259" key="4">
    <source>
        <dbReference type="PROSITE" id="PS50932"/>
    </source>
</evidence>
<dbReference type="CDD" id="cd01392">
    <property type="entry name" value="HTH_LacI"/>
    <property type="match status" value="1"/>
</dbReference>
<evidence type="ECO:0000256" key="1">
    <source>
        <dbReference type="ARBA" id="ARBA00023015"/>
    </source>
</evidence>
<dbReference type="Proteomes" id="UP001150830">
    <property type="component" value="Unassembled WGS sequence"/>
</dbReference>
<dbReference type="SUPFAM" id="SSF53822">
    <property type="entry name" value="Periplasmic binding protein-like I"/>
    <property type="match status" value="1"/>
</dbReference>
<proteinExistence type="predicted"/>
<reference evidence="5" key="1">
    <citation type="submission" date="2022-11" db="EMBL/GenBank/DDBJ databases">
        <title>Parathalassolutuus dongxingensis gen. nov., sp. nov., a novel member of family Oceanospirillaceae isolated from a coastal shrimp pond in Guangxi, China.</title>
        <authorList>
            <person name="Chen H."/>
        </authorList>
    </citation>
    <scope>NUCLEOTIDE SEQUENCE</scope>
    <source>
        <strain evidence="5">G-43</strain>
    </source>
</reference>
<dbReference type="InterPro" id="IPR010982">
    <property type="entry name" value="Lambda_DNA-bd_dom_sf"/>
</dbReference>
<dbReference type="PROSITE" id="PS00356">
    <property type="entry name" value="HTH_LACI_1"/>
    <property type="match status" value="1"/>
</dbReference>